<dbReference type="EMBL" id="JARKHS020010028">
    <property type="protein sequence ID" value="KAK8779218.1"/>
    <property type="molecule type" value="Genomic_DNA"/>
</dbReference>
<proteinExistence type="predicted"/>
<evidence type="ECO:0000313" key="2">
    <source>
        <dbReference type="Proteomes" id="UP001321473"/>
    </source>
</evidence>
<comment type="caution">
    <text evidence="1">The sequence shown here is derived from an EMBL/GenBank/DDBJ whole genome shotgun (WGS) entry which is preliminary data.</text>
</comment>
<sequence length="146" mass="15828">MVHSHALRVSESSVSVKSCEICHEPTGASSPAETVLPLVMDDRSALQDLHQGVSAHQALLPLPDLVTSCGSIDKSIALAVDASCAATTCREGAKHVGRRLRYLSDSLDASSQRKWCKPRNVITQDWLADFLTTCVHSIVSWWKSST</sequence>
<reference evidence="1 2" key="1">
    <citation type="journal article" date="2023" name="Arcadia Sci">
        <title>De novo assembly of a long-read Amblyomma americanum tick genome.</title>
        <authorList>
            <person name="Chou S."/>
            <person name="Poskanzer K.E."/>
            <person name="Rollins M."/>
            <person name="Thuy-Boun P.S."/>
        </authorList>
    </citation>
    <scope>NUCLEOTIDE SEQUENCE [LARGE SCALE GENOMIC DNA]</scope>
    <source>
        <strain evidence="1">F_SG_1</strain>
        <tissue evidence="1">Salivary glands</tissue>
    </source>
</reference>
<gene>
    <name evidence="1" type="ORF">V5799_019441</name>
</gene>
<evidence type="ECO:0000313" key="1">
    <source>
        <dbReference type="EMBL" id="KAK8779218.1"/>
    </source>
</evidence>
<keyword evidence="2" id="KW-1185">Reference proteome</keyword>
<dbReference type="AlphaFoldDB" id="A0AAQ4EXD3"/>
<protein>
    <submittedName>
        <fullName evidence="1">Uncharacterized protein</fullName>
    </submittedName>
</protein>
<organism evidence="1 2">
    <name type="scientific">Amblyomma americanum</name>
    <name type="common">Lone star tick</name>
    <dbReference type="NCBI Taxonomy" id="6943"/>
    <lineage>
        <taxon>Eukaryota</taxon>
        <taxon>Metazoa</taxon>
        <taxon>Ecdysozoa</taxon>
        <taxon>Arthropoda</taxon>
        <taxon>Chelicerata</taxon>
        <taxon>Arachnida</taxon>
        <taxon>Acari</taxon>
        <taxon>Parasitiformes</taxon>
        <taxon>Ixodida</taxon>
        <taxon>Ixodoidea</taxon>
        <taxon>Ixodidae</taxon>
        <taxon>Amblyomminae</taxon>
        <taxon>Amblyomma</taxon>
    </lineage>
</organism>
<name>A0AAQ4EXD3_AMBAM</name>
<accession>A0AAQ4EXD3</accession>
<dbReference type="Proteomes" id="UP001321473">
    <property type="component" value="Unassembled WGS sequence"/>
</dbReference>